<proteinExistence type="predicted"/>
<organism evidence="3 4">
    <name type="scientific">Stachybotrys elegans</name>
    <dbReference type="NCBI Taxonomy" id="80388"/>
    <lineage>
        <taxon>Eukaryota</taxon>
        <taxon>Fungi</taxon>
        <taxon>Dikarya</taxon>
        <taxon>Ascomycota</taxon>
        <taxon>Pezizomycotina</taxon>
        <taxon>Sordariomycetes</taxon>
        <taxon>Hypocreomycetidae</taxon>
        <taxon>Hypocreales</taxon>
        <taxon>Stachybotryaceae</taxon>
        <taxon>Stachybotrys</taxon>
    </lineage>
</organism>
<dbReference type="InterPro" id="IPR057218">
    <property type="entry name" value="DUF7896"/>
</dbReference>
<dbReference type="OrthoDB" id="5377599at2759"/>
<feature type="compositionally biased region" description="Polar residues" evidence="1">
    <location>
        <begin position="33"/>
        <end position="48"/>
    </location>
</feature>
<feature type="region of interest" description="Disordered" evidence="1">
    <location>
        <begin position="1"/>
        <end position="50"/>
    </location>
</feature>
<dbReference type="Proteomes" id="UP000813444">
    <property type="component" value="Unassembled WGS sequence"/>
</dbReference>
<dbReference type="AlphaFoldDB" id="A0A8K0SX57"/>
<dbReference type="EMBL" id="JAGPNK010000006">
    <property type="protein sequence ID" value="KAH7319590.1"/>
    <property type="molecule type" value="Genomic_DNA"/>
</dbReference>
<gene>
    <name evidence="3" type="ORF">B0I35DRAFT_215403</name>
</gene>
<evidence type="ECO:0000313" key="3">
    <source>
        <dbReference type="EMBL" id="KAH7319590.1"/>
    </source>
</evidence>
<feature type="compositionally biased region" description="Low complexity" evidence="1">
    <location>
        <begin position="265"/>
        <end position="275"/>
    </location>
</feature>
<feature type="compositionally biased region" description="Low complexity" evidence="1">
    <location>
        <begin position="1"/>
        <end position="17"/>
    </location>
</feature>
<feature type="region of interest" description="Disordered" evidence="1">
    <location>
        <begin position="151"/>
        <end position="291"/>
    </location>
</feature>
<reference evidence="3" key="1">
    <citation type="journal article" date="2021" name="Nat. Commun.">
        <title>Genetic determinants of endophytism in the Arabidopsis root mycobiome.</title>
        <authorList>
            <person name="Mesny F."/>
            <person name="Miyauchi S."/>
            <person name="Thiergart T."/>
            <person name="Pickel B."/>
            <person name="Atanasova L."/>
            <person name="Karlsson M."/>
            <person name="Huettel B."/>
            <person name="Barry K.W."/>
            <person name="Haridas S."/>
            <person name="Chen C."/>
            <person name="Bauer D."/>
            <person name="Andreopoulos W."/>
            <person name="Pangilinan J."/>
            <person name="LaButti K."/>
            <person name="Riley R."/>
            <person name="Lipzen A."/>
            <person name="Clum A."/>
            <person name="Drula E."/>
            <person name="Henrissat B."/>
            <person name="Kohler A."/>
            <person name="Grigoriev I.V."/>
            <person name="Martin F.M."/>
            <person name="Hacquard S."/>
        </authorList>
    </citation>
    <scope>NUCLEOTIDE SEQUENCE</scope>
    <source>
        <strain evidence="3">MPI-CAGE-CH-0235</strain>
    </source>
</reference>
<feature type="compositionally biased region" description="Basic residues" evidence="1">
    <location>
        <begin position="376"/>
        <end position="385"/>
    </location>
</feature>
<name>A0A8K0SX57_9HYPO</name>
<keyword evidence="4" id="KW-1185">Reference proteome</keyword>
<evidence type="ECO:0000259" key="2">
    <source>
        <dbReference type="Pfam" id="PF25438"/>
    </source>
</evidence>
<feature type="domain" description="DUF7896" evidence="2">
    <location>
        <begin position="327"/>
        <end position="413"/>
    </location>
</feature>
<dbReference type="PANTHER" id="PTHR42031:SF1">
    <property type="entry name" value="KEY LIME PATHOGENICITY PROTEIN"/>
    <property type="match status" value="1"/>
</dbReference>
<protein>
    <recommendedName>
        <fullName evidence="2">DUF7896 domain-containing protein</fullName>
    </recommendedName>
</protein>
<sequence>MSRSQSMSRSVSNRSESAGMPFRRSGGPIAPLTISSSPGLNTHSQFCHSPNEAMGHRLQSVEENSVLSGIGVDPDVFLANYGTTEPSYIAMTRNNMFALDAQNQPLPSACPSMVSTTTVNEGPLPMTRQNSSFGGQLEGGMTRLASSQSQTPDAYLSPHSPYHLQFNLSQPGEKRPGFDQDLVGLGANLPQAPAHQYTASSPPHNMLMLSPTSVTMDRSDSNSSMASAKSTASNQEQRAKEARARVLQNSKAVLAPKPLDSADEGSSSDGPLSSPSHKKDDKTPAKAGYQRPKHPKVYCIKCSQHPEGFRGEHELRRHMSAKHGGTVKKFVCRDPATVGLVSNVQVQHPLSKCKACKSGKQYGAYYNAAAHLRRTHFNPKSVRGKKGADERRGGKGGGDDPPMSELKAWFTEIWVNVDQSSASNKHDNSDEDMMESSAEPDMDMFPTMDASMPGFNMTHDEDLPLGASVNPMVVMGTAGMPALATDAFDFSSLADGGHMATIAPEYMAGQGAYGSSNVAAFPDMGQMGVAQPLWPSEV</sequence>
<dbReference type="Pfam" id="PF25438">
    <property type="entry name" value="DUF7896"/>
    <property type="match status" value="1"/>
</dbReference>
<accession>A0A8K0SX57</accession>
<comment type="caution">
    <text evidence="3">The sequence shown here is derived from an EMBL/GenBank/DDBJ whole genome shotgun (WGS) entry which is preliminary data.</text>
</comment>
<feature type="region of interest" description="Disordered" evidence="1">
    <location>
        <begin position="376"/>
        <end position="402"/>
    </location>
</feature>
<evidence type="ECO:0000256" key="1">
    <source>
        <dbReference type="SAM" id="MobiDB-lite"/>
    </source>
</evidence>
<evidence type="ECO:0000313" key="4">
    <source>
        <dbReference type="Proteomes" id="UP000813444"/>
    </source>
</evidence>
<feature type="compositionally biased region" description="Low complexity" evidence="1">
    <location>
        <begin position="221"/>
        <end position="233"/>
    </location>
</feature>
<dbReference type="PANTHER" id="PTHR42031">
    <property type="entry name" value="KEY LIME PATHOGENICITY PROTEIN"/>
    <property type="match status" value="1"/>
</dbReference>